<comment type="caution">
    <text evidence="2">The sequence shown here is derived from an EMBL/GenBank/DDBJ whole genome shotgun (WGS) entry which is preliminary data.</text>
</comment>
<keyword evidence="2" id="KW-0255">Endonuclease</keyword>
<dbReference type="InterPro" id="IPR011335">
    <property type="entry name" value="Restrct_endonuc-II-like"/>
</dbReference>
<evidence type="ECO:0000313" key="3">
    <source>
        <dbReference type="Proteomes" id="UP000288892"/>
    </source>
</evidence>
<name>A0A444JE47_9BACT</name>
<dbReference type="EMBL" id="MTKS01000153">
    <property type="protein sequence ID" value="RWX51351.1"/>
    <property type="molecule type" value="Genomic_DNA"/>
</dbReference>
<dbReference type="InterPro" id="IPR008538">
    <property type="entry name" value="Uma2"/>
</dbReference>
<accession>A0A444JE47</accession>
<evidence type="ECO:0000259" key="1">
    <source>
        <dbReference type="Pfam" id="PF05685"/>
    </source>
</evidence>
<gene>
    <name evidence="2" type="ORF">VU01_11533</name>
</gene>
<evidence type="ECO:0000313" key="2">
    <source>
        <dbReference type="EMBL" id="RWX51351.1"/>
    </source>
</evidence>
<reference evidence="2 3" key="1">
    <citation type="submission" date="2017-01" db="EMBL/GenBank/DDBJ databases">
        <title>The cable genome- insights into the physiology and evolution of filamentous bacteria capable of sulfide oxidation via long distance electron transfer.</title>
        <authorList>
            <person name="Schreiber L."/>
            <person name="Bjerg J.T."/>
            <person name="Boggild A."/>
            <person name="Van De Vossenberg J."/>
            <person name="Meysman F."/>
            <person name="Nielsen L.P."/>
            <person name="Schramm A."/>
            <person name="Kjeldsen K.U."/>
        </authorList>
    </citation>
    <scope>NUCLEOTIDE SEQUENCE [LARGE SCALE GENOMIC DNA]</scope>
    <source>
        <strain evidence="2">A5</strain>
    </source>
</reference>
<keyword evidence="2" id="KW-0378">Hydrolase</keyword>
<sequence length="156" mass="17497">MTWQKICDSSNLKDLPFKIETNQQGQLLMTPVKVYHSLFQGKIIGLLYTHLCGGEALAECAIRTEQGTKIADVAWCSVQRLQQIKNETECSVAPEICIEVMSAVNTAEEMKVKRALYFAHGAEEVWICDQNGRFTFFLSAEKSDKSCLAPNFPNCL</sequence>
<dbReference type="Proteomes" id="UP000288892">
    <property type="component" value="Unassembled WGS sequence"/>
</dbReference>
<dbReference type="PANTHER" id="PTHR34107">
    <property type="entry name" value="SLL0198 PROTEIN-RELATED"/>
    <property type="match status" value="1"/>
</dbReference>
<dbReference type="SUPFAM" id="SSF52980">
    <property type="entry name" value="Restriction endonuclease-like"/>
    <property type="match status" value="1"/>
</dbReference>
<proteinExistence type="predicted"/>
<dbReference type="InterPro" id="IPR012296">
    <property type="entry name" value="Nuclease_put_TT1808"/>
</dbReference>
<dbReference type="GO" id="GO:0004519">
    <property type="term" value="F:endonuclease activity"/>
    <property type="evidence" value="ECO:0007669"/>
    <property type="project" value="UniProtKB-KW"/>
</dbReference>
<dbReference type="PANTHER" id="PTHR34107:SF4">
    <property type="entry name" value="SLL1222 PROTEIN"/>
    <property type="match status" value="1"/>
</dbReference>
<dbReference type="Gene3D" id="3.90.1570.10">
    <property type="entry name" value="tt1808, chain A"/>
    <property type="match status" value="1"/>
</dbReference>
<keyword evidence="3" id="KW-1185">Reference proteome</keyword>
<dbReference type="AlphaFoldDB" id="A0A444JE47"/>
<keyword evidence="2" id="KW-0540">Nuclease</keyword>
<dbReference type="Pfam" id="PF05685">
    <property type="entry name" value="Uma2"/>
    <property type="match status" value="1"/>
</dbReference>
<organism evidence="2 3">
    <name type="scientific">Candidatus Electrothrix marina</name>
    <dbReference type="NCBI Taxonomy" id="1859130"/>
    <lineage>
        <taxon>Bacteria</taxon>
        <taxon>Pseudomonadati</taxon>
        <taxon>Thermodesulfobacteriota</taxon>
        <taxon>Desulfobulbia</taxon>
        <taxon>Desulfobulbales</taxon>
        <taxon>Desulfobulbaceae</taxon>
        <taxon>Candidatus Electrothrix</taxon>
    </lineage>
</organism>
<protein>
    <submittedName>
        <fullName evidence="2">Endonuclease, Uma2 family (Restriction endonuclease fold)</fullName>
    </submittedName>
</protein>
<dbReference type="CDD" id="cd06260">
    <property type="entry name" value="DUF820-like"/>
    <property type="match status" value="1"/>
</dbReference>
<feature type="domain" description="Putative restriction endonuclease" evidence="1">
    <location>
        <begin position="18"/>
        <end position="133"/>
    </location>
</feature>